<keyword evidence="2" id="KW-1185">Reference proteome</keyword>
<reference evidence="1" key="1">
    <citation type="submission" date="2023-04" db="EMBL/GenBank/DDBJ databases">
        <title>Draft Genome sequencing of Naganishia species isolated from polar environments using Oxford Nanopore Technology.</title>
        <authorList>
            <person name="Leo P."/>
            <person name="Venkateswaran K."/>
        </authorList>
    </citation>
    <scope>NUCLEOTIDE SEQUENCE</scope>
    <source>
        <strain evidence="1">MNA-CCFEE 5425</strain>
    </source>
</reference>
<evidence type="ECO:0000313" key="1">
    <source>
        <dbReference type="EMBL" id="KAJ9123121.1"/>
    </source>
</evidence>
<sequence length="209" mass="22764">MAPTRVYLSLARGDTAAQSAAIQAHQEVVDWLKKNASNYGLPDTIPELDDVQKETVQTMYEGENGTDSTKRDCATKGLLFIATCQSLYFKVEMLPDLTEAEAKASVIGGAMTDPKPPHTKHGYGTLSMASGSAKNSSTSQFFICLAQAGSSEATKKLDGKYFVFGQLVEGEEVLRKLEIELEEYRRVRAVKTGESTGIPIWIEDCGLTL</sequence>
<name>A0ACC2XIC1_9TREE</name>
<comment type="caution">
    <text evidence="1">The sequence shown here is derived from an EMBL/GenBank/DDBJ whole genome shotgun (WGS) entry which is preliminary data.</text>
</comment>
<evidence type="ECO:0000313" key="2">
    <source>
        <dbReference type="Proteomes" id="UP001243375"/>
    </source>
</evidence>
<organism evidence="1 2">
    <name type="scientific">Naganishia vaughanmartiniae</name>
    <dbReference type="NCBI Taxonomy" id="1424756"/>
    <lineage>
        <taxon>Eukaryota</taxon>
        <taxon>Fungi</taxon>
        <taxon>Dikarya</taxon>
        <taxon>Basidiomycota</taxon>
        <taxon>Agaricomycotina</taxon>
        <taxon>Tremellomycetes</taxon>
        <taxon>Filobasidiales</taxon>
        <taxon>Filobasidiaceae</taxon>
        <taxon>Naganishia</taxon>
    </lineage>
</organism>
<gene>
    <name evidence="1" type="ORF">QFC22_001312</name>
</gene>
<dbReference type="EMBL" id="JASBWU010000003">
    <property type="protein sequence ID" value="KAJ9123121.1"/>
    <property type="molecule type" value="Genomic_DNA"/>
</dbReference>
<protein>
    <submittedName>
        <fullName evidence="1">Uncharacterized protein</fullName>
    </submittedName>
</protein>
<dbReference type="Proteomes" id="UP001243375">
    <property type="component" value="Unassembled WGS sequence"/>
</dbReference>
<accession>A0ACC2XIC1</accession>
<proteinExistence type="predicted"/>